<dbReference type="PANTHER" id="PTHR23502">
    <property type="entry name" value="MAJOR FACILITATOR SUPERFAMILY"/>
    <property type="match status" value="1"/>
</dbReference>
<dbReference type="PROSITE" id="PS50850">
    <property type="entry name" value="MFS"/>
    <property type="match status" value="1"/>
</dbReference>
<accession>A0A0F8A310</accession>
<gene>
    <name evidence="9" type="ORF">HIM_09593</name>
</gene>
<feature type="transmembrane region" description="Helical" evidence="7">
    <location>
        <begin position="297"/>
        <end position="314"/>
    </location>
</feature>
<dbReference type="FunFam" id="1.20.1250.20:FF:000172">
    <property type="entry name" value="MFS multidrug resistance transporter"/>
    <property type="match status" value="1"/>
</dbReference>
<dbReference type="InterPro" id="IPR020846">
    <property type="entry name" value="MFS_dom"/>
</dbReference>
<organism evidence="9 10">
    <name type="scientific">Hirsutella minnesotensis 3608</name>
    <dbReference type="NCBI Taxonomy" id="1043627"/>
    <lineage>
        <taxon>Eukaryota</taxon>
        <taxon>Fungi</taxon>
        <taxon>Dikarya</taxon>
        <taxon>Ascomycota</taxon>
        <taxon>Pezizomycotina</taxon>
        <taxon>Sordariomycetes</taxon>
        <taxon>Hypocreomycetidae</taxon>
        <taxon>Hypocreales</taxon>
        <taxon>Ophiocordycipitaceae</taxon>
        <taxon>Hirsutella</taxon>
    </lineage>
</organism>
<comment type="subcellular location">
    <subcellularLocation>
        <location evidence="1">Membrane</location>
        <topology evidence="1">Multi-pass membrane protein</topology>
    </subcellularLocation>
</comment>
<feature type="transmembrane region" description="Helical" evidence="7">
    <location>
        <begin position="162"/>
        <end position="182"/>
    </location>
</feature>
<feature type="transmembrane region" description="Helical" evidence="7">
    <location>
        <begin position="97"/>
        <end position="120"/>
    </location>
</feature>
<feature type="transmembrane region" description="Helical" evidence="7">
    <location>
        <begin position="221"/>
        <end position="241"/>
    </location>
</feature>
<protein>
    <recommendedName>
        <fullName evidence="8">Major facilitator superfamily (MFS) profile domain-containing protein</fullName>
    </recommendedName>
</protein>
<feature type="domain" description="Major facilitator superfamily (MFS) profile" evidence="8">
    <location>
        <begin position="66"/>
        <end position="491"/>
    </location>
</feature>
<evidence type="ECO:0000256" key="3">
    <source>
        <dbReference type="ARBA" id="ARBA00022692"/>
    </source>
</evidence>
<dbReference type="InterPro" id="IPR011701">
    <property type="entry name" value="MFS"/>
</dbReference>
<feature type="region of interest" description="Disordered" evidence="6">
    <location>
        <begin position="1"/>
        <end position="53"/>
    </location>
</feature>
<dbReference type="Gene3D" id="1.20.1720.10">
    <property type="entry name" value="Multidrug resistance protein D"/>
    <property type="match status" value="1"/>
</dbReference>
<name>A0A0F8A310_9HYPO</name>
<dbReference type="Pfam" id="PF07690">
    <property type="entry name" value="MFS_1"/>
    <property type="match status" value="1"/>
</dbReference>
<dbReference type="OrthoDB" id="3936150at2759"/>
<evidence type="ECO:0000256" key="1">
    <source>
        <dbReference type="ARBA" id="ARBA00004141"/>
    </source>
</evidence>
<dbReference type="PANTHER" id="PTHR23502:SF21">
    <property type="entry name" value="DITYROSINE TRANSPORTER 1"/>
    <property type="match status" value="1"/>
</dbReference>
<evidence type="ECO:0000256" key="6">
    <source>
        <dbReference type="SAM" id="MobiDB-lite"/>
    </source>
</evidence>
<evidence type="ECO:0000256" key="4">
    <source>
        <dbReference type="ARBA" id="ARBA00022989"/>
    </source>
</evidence>
<keyword evidence="4 7" id="KW-1133">Transmembrane helix</keyword>
<evidence type="ECO:0000256" key="7">
    <source>
        <dbReference type="SAM" id="Phobius"/>
    </source>
</evidence>
<feature type="transmembrane region" description="Helical" evidence="7">
    <location>
        <begin position="381"/>
        <end position="398"/>
    </location>
</feature>
<feature type="transmembrane region" description="Helical" evidence="7">
    <location>
        <begin position="441"/>
        <end position="463"/>
    </location>
</feature>
<feature type="transmembrane region" description="Helical" evidence="7">
    <location>
        <begin position="194"/>
        <end position="215"/>
    </location>
</feature>
<sequence>MPDSVRDPAPAPAPGTEPPSASEAAPEKHAPPSASSDSAEHDAEKAPPTPPPSVYCALTPARRRFVLGLVTAAGLLGPMAGAVYLPALPVLEHEFGVGATALNATVSVFMFTFAFAPLFWSSFADYGGRRPLYITSLAIYLVANVLLAAVPKNFGALVFLRIVQAFGSAAVVAMGAGTVADITEPKQRATAMSIFLLGPQCGPIIGPVLGAAFAGETSWRWIFGFLAISGFVLWLVIVLMLPETLRYRVGNSLIHRGTWFVMPPKLSSPLVPEPQRGPKPPKPSLAGYWRLFSHPPIGIVSVNTAILYSTYFAIAVHLPHALEGVYHWTTTEVGAGYLAVGIALVVGSLVGGRANDWRRARFVKASAAGQVDPETRLVDQIWGVVLCAAGTIMFGWFVEHSIHPAAVLVATFLTGFGMSWVFIATTAFLSECVPQQAAGAFALGNMLRNPAAAIAAVILPALLSRMGVGWFFTGMGLLDLVVVGSAVIVLRVQGPKWRAKRLAQAKGKNGR</sequence>
<dbReference type="InterPro" id="IPR036259">
    <property type="entry name" value="MFS_trans_sf"/>
</dbReference>
<evidence type="ECO:0000256" key="2">
    <source>
        <dbReference type="ARBA" id="ARBA00022448"/>
    </source>
</evidence>
<evidence type="ECO:0000256" key="5">
    <source>
        <dbReference type="ARBA" id="ARBA00023136"/>
    </source>
</evidence>
<dbReference type="Proteomes" id="UP000054481">
    <property type="component" value="Unassembled WGS sequence"/>
</dbReference>
<evidence type="ECO:0000259" key="8">
    <source>
        <dbReference type="PROSITE" id="PS50850"/>
    </source>
</evidence>
<feature type="transmembrane region" description="Helical" evidence="7">
    <location>
        <begin position="65"/>
        <end position="85"/>
    </location>
</feature>
<dbReference type="CDD" id="cd17323">
    <property type="entry name" value="MFS_Tpo1_MDR_like"/>
    <property type="match status" value="1"/>
</dbReference>
<feature type="transmembrane region" description="Helical" evidence="7">
    <location>
        <begin position="334"/>
        <end position="352"/>
    </location>
</feature>
<evidence type="ECO:0000313" key="10">
    <source>
        <dbReference type="Proteomes" id="UP000054481"/>
    </source>
</evidence>
<dbReference type="EMBL" id="KQ030595">
    <property type="protein sequence ID" value="KJZ71014.1"/>
    <property type="molecule type" value="Genomic_DNA"/>
</dbReference>
<feature type="transmembrane region" description="Helical" evidence="7">
    <location>
        <begin position="469"/>
        <end position="492"/>
    </location>
</feature>
<keyword evidence="10" id="KW-1185">Reference proteome</keyword>
<dbReference type="GO" id="GO:0005886">
    <property type="term" value="C:plasma membrane"/>
    <property type="evidence" value="ECO:0007669"/>
    <property type="project" value="TreeGrafter"/>
</dbReference>
<dbReference type="Gene3D" id="1.20.1250.20">
    <property type="entry name" value="MFS general substrate transporter like domains"/>
    <property type="match status" value="1"/>
</dbReference>
<dbReference type="GO" id="GO:0005275">
    <property type="term" value="F:amine transmembrane transporter activity"/>
    <property type="evidence" value="ECO:0007669"/>
    <property type="project" value="TreeGrafter"/>
</dbReference>
<proteinExistence type="predicted"/>
<dbReference type="SUPFAM" id="SSF103473">
    <property type="entry name" value="MFS general substrate transporter"/>
    <property type="match status" value="1"/>
</dbReference>
<feature type="transmembrane region" description="Helical" evidence="7">
    <location>
        <begin position="404"/>
        <end position="429"/>
    </location>
</feature>
<evidence type="ECO:0000313" key="9">
    <source>
        <dbReference type="EMBL" id="KJZ71014.1"/>
    </source>
</evidence>
<reference evidence="9 10" key="1">
    <citation type="journal article" date="2014" name="Genome Biol. Evol.">
        <title>Comparative genomics and transcriptomics analyses reveal divergent lifestyle features of nematode endoparasitic fungus Hirsutella minnesotensis.</title>
        <authorList>
            <person name="Lai Y."/>
            <person name="Liu K."/>
            <person name="Zhang X."/>
            <person name="Zhang X."/>
            <person name="Li K."/>
            <person name="Wang N."/>
            <person name="Shu C."/>
            <person name="Wu Y."/>
            <person name="Wang C."/>
            <person name="Bushley K.E."/>
            <person name="Xiang M."/>
            <person name="Liu X."/>
        </authorList>
    </citation>
    <scope>NUCLEOTIDE SEQUENCE [LARGE SCALE GENOMIC DNA]</scope>
    <source>
        <strain evidence="9 10">3608</strain>
    </source>
</reference>
<keyword evidence="2" id="KW-0813">Transport</keyword>
<feature type="transmembrane region" description="Helical" evidence="7">
    <location>
        <begin position="132"/>
        <end position="150"/>
    </location>
</feature>
<keyword evidence="3 7" id="KW-0812">Transmembrane</keyword>
<dbReference type="AlphaFoldDB" id="A0A0F8A310"/>
<keyword evidence="5 7" id="KW-0472">Membrane</keyword>